<gene>
    <name evidence="2" type="ORF">AaE_013152</name>
</gene>
<reference evidence="2 3" key="1">
    <citation type="submission" date="2019-06" db="EMBL/GenBank/DDBJ databases">
        <title>Genomics analysis of Aphanomyces spp. identifies a new class of oomycete effector associated with host adaptation.</title>
        <authorList>
            <person name="Gaulin E."/>
        </authorList>
    </citation>
    <scope>NUCLEOTIDE SEQUENCE [LARGE SCALE GENOMIC DNA]</scope>
    <source>
        <strain evidence="2 3">E</strain>
    </source>
</reference>
<feature type="region of interest" description="Disordered" evidence="1">
    <location>
        <begin position="1"/>
        <end position="105"/>
    </location>
</feature>
<sequence length="105" mass="11342">MRAGFDRTGFDKYGSATAKKRKRDVDASLCSIHRRRDDCDDRGGPSGQDCFSGHGGPGRDNRDRGGRDDSGHGGSSGRDRSRDRVGRDDRNADSAAFDAVTHDLG</sequence>
<dbReference type="AlphaFoldDB" id="A0A6A4Z6I6"/>
<protein>
    <submittedName>
        <fullName evidence="2">Uncharacterized protein</fullName>
    </submittedName>
</protein>
<name>A0A6A4Z6I6_APHAT</name>
<evidence type="ECO:0000313" key="2">
    <source>
        <dbReference type="EMBL" id="KAF0708588.1"/>
    </source>
</evidence>
<dbReference type="Proteomes" id="UP000469452">
    <property type="component" value="Unassembled WGS sequence"/>
</dbReference>
<evidence type="ECO:0000256" key="1">
    <source>
        <dbReference type="SAM" id="MobiDB-lite"/>
    </source>
</evidence>
<comment type="caution">
    <text evidence="2">The sequence shown here is derived from an EMBL/GenBank/DDBJ whole genome shotgun (WGS) entry which is preliminary data.</text>
</comment>
<organism evidence="2 3">
    <name type="scientific">Aphanomyces astaci</name>
    <name type="common">Crayfish plague agent</name>
    <dbReference type="NCBI Taxonomy" id="112090"/>
    <lineage>
        <taxon>Eukaryota</taxon>
        <taxon>Sar</taxon>
        <taxon>Stramenopiles</taxon>
        <taxon>Oomycota</taxon>
        <taxon>Saprolegniomycetes</taxon>
        <taxon>Saprolegniales</taxon>
        <taxon>Verrucalvaceae</taxon>
        <taxon>Aphanomyces</taxon>
    </lineage>
</organism>
<proteinExistence type="predicted"/>
<feature type="compositionally biased region" description="Basic and acidic residues" evidence="1">
    <location>
        <begin position="1"/>
        <end position="10"/>
    </location>
</feature>
<feature type="non-terminal residue" evidence="2">
    <location>
        <position position="105"/>
    </location>
</feature>
<feature type="compositionally biased region" description="Basic and acidic residues" evidence="1">
    <location>
        <begin position="57"/>
        <end position="92"/>
    </location>
</feature>
<dbReference type="EMBL" id="VJMI01019006">
    <property type="protein sequence ID" value="KAF0708588.1"/>
    <property type="molecule type" value="Genomic_DNA"/>
</dbReference>
<evidence type="ECO:0000313" key="3">
    <source>
        <dbReference type="Proteomes" id="UP000469452"/>
    </source>
</evidence>
<accession>A0A6A4Z6I6</accession>